<protein>
    <submittedName>
        <fullName evidence="2">Uncharacterized protein</fullName>
    </submittedName>
</protein>
<dbReference type="EMBL" id="LN728842">
    <property type="protein sequence ID" value="CEP12936.1"/>
    <property type="molecule type" value="Genomic_DNA"/>
</dbReference>
<feature type="chain" id="PRO_5002120568" evidence="1">
    <location>
        <begin position="17"/>
        <end position="75"/>
    </location>
</feature>
<name>A0A0B7N3U9_9FUNG</name>
<sequence length="75" mass="8721">MRCLSFFLAVVAEANAFSAHKYVEAKNGMHHFEFRWRLAQSLLDYTRVLSEGLEREPYHLRQANNTGSVHRIVSL</sequence>
<feature type="non-terminal residue" evidence="2">
    <location>
        <position position="75"/>
    </location>
</feature>
<keyword evidence="3" id="KW-1185">Reference proteome</keyword>
<keyword evidence="1" id="KW-0732">Signal</keyword>
<accession>A0A0B7N3U9</accession>
<organism evidence="2 3">
    <name type="scientific">Parasitella parasitica</name>
    <dbReference type="NCBI Taxonomy" id="35722"/>
    <lineage>
        <taxon>Eukaryota</taxon>
        <taxon>Fungi</taxon>
        <taxon>Fungi incertae sedis</taxon>
        <taxon>Mucoromycota</taxon>
        <taxon>Mucoromycotina</taxon>
        <taxon>Mucoromycetes</taxon>
        <taxon>Mucorales</taxon>
        <taxon>Mucorineae</taxon>
        <taxon>Mucoraceae</taxon>
        <taxon>Parasitella</taxon>
    </lineage>
</organism>
<dbReference type="Proteomes" id="UP000054107">
    <property type="component" value="Unassembled WGS sequence"/>
</dbReference>
<feature type="signal peptide" evidence="1">
    <location>
        <begin position="1"/>
        <end position="16"/>
    </location>
</feature>
<dbReference type="AlphaFoldDB" id="A0A0B7N3U9"/>
<reference evidence="2 3" key="1">
    <citation type="submission" date="2014-09" db="EMBL/GenBank/DDBJ databases">
        <authorList>
            <person name="Ellenberger Sabrina"/>
        </authorList>
    </citation>
    <scope>NUCLEOTIDE SEQUENCE [LARGE SCALE GENOMIC DNA]</scope>
    <source>
        <strain evidence="2 3">CBS 412.66</strain>
    </source>
</reference>
<evidence type="ECO:0000313" key="3">
    <source>
        <dbReference type="Proteomes" id="UP000054107"/>
    </source>
</evidence>
<proteinExistence type="predicted"/>
<evidence type="ECO:0000256" key="1">
    <source>
        <dbReference type="SAM" id="SignalP"/>
    </source>
</evidence>
<gene>
    <name evidence="2" type="primary">PARPA_06954.1 scaffold 25171</name>
</gene>
<evidence type="ECO:0000313" key="2">
    <source>
        <dbReference type="EMBL" id="CEP12936.1"/>
    </source>
</evidence>